<evidence type="ECO:0000313" key="2">
    <source>
        <dbReference type="EMBL" id="TCD54689.1"/>
    </source>
</evidence>
<dbReference type="PANTHER" id="PTHR42695">
    <property type="entry name" value="GLUTAMINE AMIDOTRANSFERASE YLR126C-RELATED"/>
    <property type="match status" value="1"/>
</dbReference>
<sequence length="242" mass="26650">MTESSKPFVLILQHATWERPGRIQEALEEAGLDTKIMTILDTKKPDVPNPEEYCGVVIMGGPMGALDFEDYPGLKAEHKIVKTAVESNKPVLGICLGHQIIATALGGKLKKGKESEIGFGHIDRVNRHEFAPLESDGMNVLHWHNDVVSVPEGSTIIAKSDITKVQAFAYGSALGLQYHLEVSPAILDQWLSEPTMVEGLKKSQIKKIRDEFEENDTLIHRVADTTFSAFAARCASYARELA</sequence>
<dbReference type="InterPro" id="IPR044992">
    <property type="entry name" value="ChyE-like"/>
</dbReference>
<protein>
    <submittedName>
        <fullName evidence="2">Type 1 glutamine amidotransferase</fullName>
    </submittedName>
</protein>
<keyword evidence="3" id="KW-1185">Reference proteome</keyword>
<reference evidence="2 3" key="1">
    <citation type="submission" date="2018-12" db="EMBL/GenBank/DDBJ databases">
        <title>Alloscrdovia theropitheci sp. nov: a novel taxon from the feces of the bleeding-herat monkey (Theropithecus geleda).</title>
        <authorList>
            <person name="Modesto M."/>
        </authorList>
    </citation>
    <scope>NUCLEOTIDE SEQUENCE [LARGE SCALE GENOMIC DNA]</scope>
    <source>
        <strain evidence="2 3">GLDI4/2</strain>
    </source>
</reference>
<dbReference type="OrthoDB" id="5196541at2"/>
<dbReference type="Pfam" id="PF00117">
    <property type="entry name" value="GATase"/>
    <property type="match status" value="1"/>
</dbReference>
<dbReference type="PRINTS" id="PR00096">
    <property type="entry name" value="GATASE"/>
</dbReference>
<dbReference type="RefSeq" id="WP_131283315.1">
    <property type="nucleotide sequence ID" value="NZ_RXLP01000008.1"/>
</dbReference>
<dbReference type="PROSITE" id="PS51273">
    <property type="entry name" value="GATASE_TYPE_1"/>
    <property type="match status" value="1"/>
</dbReference>
<dbReference type="Gene3D" id="3.40.50.880">
    <property type="match status" value="1"/>
</dbReference>
<name>A0A4V2MU22_9BIFI</name>
<dbReference type="InterPro" id="IPR029062">
    <property type="entry name" value="Class_I_gatase-like"/>
</dbReference>
<dbReference type="InterPro" id="IPR017926">
    <property type="entry name" value="GATASE"/>
</dbReference>
<gene>
    <name evidence="2" type="ORF">EJ419_02315</name>
</gene>
<dbReference type="EMBL" id="RXLP01000008">
    <property type="protein sequence ID" value="TCD54689.1"/>
    <property type="molecule type" value="Genomic_DNA"/>
</dbReference>
<dbReference type="CDD" id="cd01741">
    <property type="entry name" value="GATase1_1"/>
    <property type="match status" value="1"/>
</dbReference>
<evidence type="ECO:0000259" key="1">
    <source>
        <dbReference type="Pfam" id="PF00117"/>
    </source>
</evidence>
<evidence type="ECO:0000313" key="3">
    <source>
        <dbReference type="Proteomes" id="UP000291289"/>
    </source>
</evidence>
<dbReference type="PANTHER" id="PTHR42695:SF5">
    <property type="entry name" value="GLUTAMINE AMIDOTRANSFERASE YLR126C-RELATED"/>
    <property type="match status" value="1"/>
</dbReference>
<accession>A0A4V2MU22</accession>
<proteinExistence type="predicted"/>
<dbReference type="GO" id="GO:0005829">
    <property type="term" value="C:cytosol"/>
    <property type="evidence" value="ECO:0007669"/>
    <property type="project" value="TreeGrafter"/>
</dbReference>
<keyword evidence="2" id="KW-0808">Transferase</keyword>
<comment type="caution">
    <text evidence="2">The sequence shown here is derived from an EMBL/GenBank/DDBJ whole genome shotgun (WGS) entry which is preliminary data.</text>
</comment>
<feature type="domain" description="Glutamine amidotransferase" evidence="1">
    <location>
        <begin position="23"/>
        <end position="185"/>
    </location>
</feature>
<keyword evidence="2" id="KW-0315">Glutamine amidotransferase</keyword>
<dbReference type="SUPFAM" id="SSF52317">
    <property type="entry name" value="Class I glutamine amidotransferase-like"/>
    <property type="match status" value="1"/>
</dbReference>
<organism evidence="2 3">
    <name type="scientific">Alloscardovia theropitheci</name>
    <dbReference type="NCBI Taxonomy" id="2496842"/>
    <lineage>
        <taxon>Bacteria</taxon>
        <taxon>Bacillati</taxon>
        <taxon>Actinomycetota</taxon>
        <taxon>Actinomycetes</taxon>
        <taxon>Bifidobacteriales</taxon>
        <taxon>Bifidobacteriaceae</taxon>
        <taxon>Alloscardovia</taxon>
    </lineage>
</organism>
<dbReference type="Proteomes" id="UP000291289">
    <property type="component" value="Unassembled WGS sequence"/>
</dbReference>
<dbReference type="AlphaFoldDB" id="A0A4V2MU22"/>
<dbReference type="GO" id="GO:0016740">
    <property type="term" value="F:transferase activity"/>
    <property type="evidence" value="ECO:0007669"/>
    <property type="project" value="UniProtKB-KW"/>
</dbReference>